<evidence type="ECO:0000256" key="2">
    <source>
        <dbReference type="ARBA" id="ARBA00022857"/>
    </source>
</evidence>
<dbReference type="PANTHER" id="PTHR43827">
    <property type="entry name" value="2,5-DIKETO-D-GLUCONIC ACID REDUCTASE"/>
    <property type="match status" value="1"/>
</dbReference>
<feature type="domain" description="NADP-dependent oxidoreductase" evidence="7">
    <location>
        <begin position="31"/>
        <end position="268"/>
    </location>
</feature>
<dbReference type="FunFam" id="3.20.20.100:FF:000002">
    <property type="entry name" value="2,5-diketo-D-gluconic acid reductase A"/>
    <property type="match status" value="1"/>
</dbReference>
<evidence type="ECO:0000259" key="7">
    <source>
        <dbReference type="Pfam" id="PF00248"/>
    </source>
</evidence>
<feature type="site" description="Lowers pKa of active site Tyr" evidence="6">
    <location>
        <position position="83"/>
    </location>
</feature>
<comment type="caution">
    <text evidence="8">The sequence shown here is derived from an EMBL/GenBank/DDBJ whole genome shotgun (WGS) entry which is preliminary data.</text>
</comment>
<organism evidence="8 9">
    <name type="scientific">Mycobacterium malmoense</name>
    <dbReference type="NCBI Taxonomy" id="1780"/>
    <lineage>
        <taxon>Bacteria</taxon>
        <taxon>Bacillati</taxon>
        <taxon>Actinomycetota</taxon>
        <taxon>Actinomycetes</taxon>
        <taxon>Mycobacteriales</taxon>
        <taxon>Mycobacteriaceae</taxon>
        <taxon>Mycobacterium</taxon>
    </lineage>
</organism>
<evidence type="ECO:0000256" key="6">
    <source>
        <dbReference type="PIRSR" id="PIRSR000097-3"/>
    </source>
</evidence>
<evidence type="ECO:0000313" key="9">
    <source>
        <dbReference type="Proteomes" id="UP000092683"/>
    </source>
</evidence>
<comment type="similarity">
    <text evidence="1">Belongs to the aldo/keto reductase family.</text>
</comment>
<sequence length="283" mass="30356">MTLAGESGAAVPSIALNDENTMPVLGLGVADLSEDETERAVSAALEMGCRLIDTASAYGNEAAVGRAIAASGIPRAELFVTTKLATSDHGFLRSMEACKESLERLGLDYVDLYLIHWPVPARGEYVNSFGGLIQCRGDGLARSIGVSNFTEQHVLDIIDLTFVTPAVNQIELHPMLSQADVRKTDTEHNVVTQAYTPLALGKLMDNPTVTSVAGEYGKTPAQVLLRWNLQLGNAVVFRSANTEHISGNLDVFDFELAAEHMEAINGLNDGTRLRPDPNTFDGA</sequence>
<gene>
    <name evidence="8" type="primary">dkgA</name>
    <name evidence="8" type="ORF">A5677_26440</name>
</gene>
<dbReference type="InterPro" id="IPR018170">
    <property type="entry name" value="Aldo/ket_reductase_CS"/>
</dbReference>
<protein>
    <submittedName>
        <fullName evidence="8">2,5-didehydrogluconate reductase A</fullName>
    </submittedName>
</protein>
<feature type="binding site" evidence="5">
    <location>
        <position position="116"/>
    </location>
    <ligand>
        <name>substrate</name>
    </ligand>
</feature>
<dbReference type="GO" id="GO:0016616">
    <property type="term" value="F:oxidoreductase activity, acting on the CH-OH group of donors, NAD or NADP as acceptor"/>
    <property type="evidence" value="ECO:0007669"/>
    <property type="project" value="UniProtKB-ARBA"/>
</dbReference>
<dbReference type="AlphaFoldDB" id="A0A1B9CX21"/>
<evidence type="ECO:0000256" key="1">
    <source>
        <dbReference type="ARBA" id="ARBA00007905"/>
    </source>
</evidence>
<dbReference type="InterPro" id="IPR036812">
    <property type="entry name" value="NAD(P)_OxRdtase_dom_sf"/>
</dbReference>
<evidence type="ECO:0000256" key="3">
    <source>
        <dbReference type="ARBA" id="ARBA00023002"/>
    </source>
</evidence>
<evidence type="ECO:0000256" key="5">
    <source>
        <dbReference type="PIRSR" id="PIRSR000097-2"/>
    </source>
</evidence>
<dbReference type="InterPro" id="IPR023210">
    <property type="entry name" value="NADP_OxRdtase_dom"/>
</dbReference>
<dbReference type="PIRSF" id="PIRSF000097">
    <property type="entry name" value="AKR"/>
    <property type="match status" value="1"/>
</dbReference>
<feature type="active site" description="Proton donor" evidence="4">
    <location>
        <position position="58"/>
    </location>
</feature>
<dbReference type="SUPFAM" id="SSF51430">
    <property type="entry name" value="NAD(P)-linked oxidoreductase"/>
    <property type="match status" value="1"/>
</dbReference>
<dbReference type="InterPro" id="IPR020471">
    <property type="entry name" value="AKR"/>
</dbReference>
<evidence type="ECO:0000256" key="4">
    <source>
        <dbReference type="PIRSR" id="PIRSR000097-1"/>
    </source>
</evidence>
<dbReference type="PANTHER" id="PTHR43827:SF3">
    <property type="entry name" value="NADP-DEPENDENT OXIDOREDUCTASE DOMAIN-CONTAINING PROTEIN"/>
    <property type="match status" value="1"/>
</dbReference>
<keyword evidence="2" id="KW-0521">NADP</keyword>
<keyword evidence="3" id="KW-0560">Oxidoreductase</keyword>
<accession>A0A1B9CX21</accession>
<dbReference type="CDD" id="cd19134">
    <property type="entry name" value="AKR_AKR5H1"/>
    <property type="match status" value="1"/>
</dbReference>
<dbReference type="Gene3D" id="3.20.20.100">
    <property type="entry name" value="NADP-dependent oxidoreductase domain"/>
    <property type="match status" value="1"/>
</dbReference>
<dbReference type="EMBL" id="MBEE01000211">
    <property type="protein sequence ID" value="OCB47231.1"/>
    <property type="molecule type" value="Genomic_DNA"/>
</dbReference>
<dbReference type="Proteomes" id="UP000092683">
    <property type="component" value="Unassembled WGS sequence"/>
</dbReference>
<dbReference type="PRINTS" id="PR00069">
    <property type="entry name" value="ALDKETRDTASE"/>
</dbReference>
<dbReference type="Pfam" id="PF00248">
    <property type="entry name" value="Aldo_ket_red"/>
    <property type="match status" value="1"/>
</dbReference>
<reference evidence="8 9" key="1">
    <citation type="submission" date="2016-06" db="EMBL/GenBank/DDBJ databases">
        <authorList>
            <person name="Kjaerup R.B."/>
            <person name="Dalgaard T.S."/>
            <person name="Juul-Madsen H.R."/>
        </authorList>
    </citation>
    <scope>NUCLEOTIDE SEQUENCE [LARGE SCALE GENOMIC DNA]</scope>
    <source>
        <strain evidence="8 9">E3012</strain>
    </source>
</reference>
<proteinExistence type="inferred from homology"/>
<name>A0A1B9CX21_MYCMA</name>
<evidence type="ECO:0000313" key="8">
    <source>
        <dbReference type="EMBL" id="OCB47231.1"/>
    </source>
</evidence>
<dbReference type="PROSITE" id="PS00062">
    <property type="entry name" value="ALDOKETO_REDUCTASE_2"/>
    <property type="match status" value="1"/>
</dbReference>